<comment type="similarity">
    <text evidence="1">Belongs to the CFA/CMAS family.</text>
</comment>
<name>A0ABQ3B2G7_9GAMM</name>
<evidence type="ECO:0000256" key="5">
    <source>
        <dbReference type="ARBA" id="ARBA00023098"/>
    </source>
</evidence>
<evidence type="ECO:0000256" key="4">
    <source>
        <dbReference type="ARBA" id="ARBA00022691"/>
    </source>
</evidence>
<dbReference type="Gene3D" id="3.40.50.150">
    <property type="entry name" value="Vaccinia Virus protein VP39"/>
    <property type="match status" value="1"/>
</dbReference>
<keyword evidence="5" id="KW-0443">Lipid metabolism</keyword>
<dbReference type="InterPro" id="IPR050723">
    <property type="entry name" value="CFA/CMAS"/>
</dbReference>
<evidence type="ECO:0000256" key="1">
    <source>
        <dbReference type="ARBA" id="ARBA00010815"/>
    </source>
</evidence>
<organism evidence="6 7">
    <name type="scientific">Cellvibrio zantedeschiae</name>
    <dbReference type="NCBI Taxonomy" id="1237077"/>
    <lineage>
        <taxon>Bacteria</taxon>
        <taxon>Pseudomonadati</taxon>
        <taxon>Pseudomonadota</taxon>
        <taxon>Gammaproteobacteria</taxon>
        <taxon>Cellvibrionales</taxon>
        <taxon>Cellvibrionaceae</taxon>
        <taxon>Cellvibrio</taxon>
    </lineage>
</organism>
<sequence>MKSISLIDKKSSAQATRHWLDIFARKILLQLLQKIENGHLTLEDKGEIYSFGEAQESATLIAHISVTHPAFYRQVVFGGSIGAGEAYMFKNWWSPDLVQVIRLMAINMPVLQQLDSKWSAAFNIACRIAHRLRPNTIAKARENISAHYDLGNDFFRLFLDSTMLYSAAIYPSESSTLEEASLNKMAHICKRLRLNAHDHLLEIGAGWGGMAIFAAKTTGCRVTSVTISKEQFIYATEWVKREGLEKQVTVLLQDYRLIEGTFDKLVSIEMIEAVGHEFYGEYFSKCSSLLKPDGLMLIQAITIQDQRFEYARKNTDFIQQYIFPGGCLPSNTVVANHITEDTDMQIVGLEDITQDYARTLADWRKAFSQNLDAVKAQGFDEVFMRMWDFYLCYCEGGFTERAISTAQYVFAKPLARALPRVN</sequence>
<evidence type="ECO:0000313" key="6">
    <source>
        <dbReference type="EMBL" id="GGY75449.1"/>
    </source>
</evidence>
<keyword evidence="2" id="KW-0489">Methyltransferase</keyword>
<dbReference type="InterPro" id="IPR029063">
    <property type="entry name" value="SAM-dependent_MTases_sf"/>
</dbReference>
<keyword evidence="7" id="KW-1185">Reference proteome</keyword>
<accession>A0ABQ3B2G7</accession>
<dbReference type="InterPro" id="IPR003333">
    <property type="entry name" value="CMAS"/>
</dbReference>
<reference evidence="7" key="1">
    <citation type="journal article" date="2019" name="Int. J. Syst. Evol. Microbiol.">
        <title>The Global Catalogue of Microorganisms (GCM) 10K type strain sequencing project: providing services to taxonomists for standard genome sequencing and annotation.</title>
        <authorList>
            <consortium name="The Broad Institute Genomics Platform"/>
            <consortium name="The Broad Institute Genome Sequencing Center for Infectious Disease"/>
            <person name="Wu L."/>
            <person name="Ma J."/>
        </authorList>
    </citation>
    <scope>NUCLEOTIDE SEQUENCE [LARGE SCALE GENOMIC DNA]</scope>
    <source>
        <strain evidence="7">KCTC 32239</strain>
    </source>
</reference>
<evidence type="ECO:0000313" key="7">
    <source>
        <dbReference type="Proteomes" id="UP000619761"/>
    </source>
</evidence>
<evidence type="ECO:0000256" key="2">
    <source>
        <dbReference type="ARBA" id="ARBA00022603"/>
    </source>
</evidence>
<gene>
    <name evidence="6" type="primary">cfaS</name>
    <name evidence="6" type="ORF">GCM10011613_21200</name>
</gene>
<evidence type="ECO:0000256" key="3">
    <source>
        <dbReference type="ARBA" id="ARBA00022679"/>
    </source>
</evidence>
<dbReference type="PANTHER" id="PTHR43667:SF2">
    <property type="entry name" value="FATTY ACID C-METHYL TRANSFERASE"/>
    <property type="match status" value="1"/>
</dbReference>
<dbReference type="Pfam" id="PF02353">
    <property type="entry name" value="CMAS"/>
    <property type="match status" value="1"/>
</dbReference>
<protein>
    <submittedName>
        <fullName evidence="6">Cyclopropane-fatty-acyl-phospholipid synthase</fullName>
    </submittedName>
</protein>
<dbReference type="RefSeq" id="WP_189418164.1">
    <property type="nucleotide sequence ID" value="NZ_BMYZ01000001.1"/>
</dbReference>
<dbReference type="Proteomes" id="UP000619761">
    <property type="component" value="Unassembled WGS sequence"/>
</dbReference>
<comment type="caution">
    <text evidence="6">The sequence shown here is derived from an EMBL/GenBank/DDBJ whole genome shotgun (WGS) entry which is preliminary data.</text>
</comment>
<dbReference type="PANTHER" id="PTHR43667">
    <property type="entry name" value="CYCLOPROPANE-FATTY-ACYL-PHOSPHOLIPID SYNTHASE"/>
    <property type="match status" value="1"/>
</dbReference>
<dbReference type="PIRSF" id="PIRSF003085">
    <property type="entry name" value="CMAS"/>
    <property type="match status" value="1"/>
</dbReference>
<keyword evidence="3" id="KW-0808">Transferase</keyword>
<proteinExistence type="inferred from homology"/>
<dbReference type="EMBL" id="BMYZ01000001">
    <property type="protein sequence ID" value="GGY75449.1"/>
    <property type="molecule type" value="Genomic_DNA"/>
</dbReference>
<dbReference type="CDD" id="cd02440">
    <property type="entry name" value="AdoMet_MTases"/>
    <property type="match status" value="1"/>
</dbReference>
<dbReference type="SUPFAM" id="SSF53335">
    <property type="entry name" value="S-adenosyl-L-methionine-dependent methyltransferases"/>
    <property type="match status" value="1"/>
</dbReference>
<keyword evidence="4" id="KW-0949">S-adenosyl-L-methionine</keyword>